<dbReference type="SUPFAM" id="SSF57667">
    <property type="entry name" value="beta-beta-alpha zinc fingers"/>
    <property type="match status" value="2"/>
</dbReference>
<dbReference type="GO" id="GO:0008270">
    <property type="term" value="F:zinc ion binding"/>
    <property type="evidence" value="ECO:0007669"/>
    <property type="project" value="UniProtKB-KW"/>
</dbReference>
<feature type="domain" description="C2H2-type" evidence="8">
    <location>
        <begin position="271"/>
        <end position="299"/>
    </location>
</feature>
<dbReference type="FunFam" id="3.30.160.60:FF:000446">
    <property type="entry name" value="Zinc finger protein"/>
    <property type="match status" value="1"/>
</dbReference>
<dbReference type="PROSITE" id="PS00028">
    <property type="entry name" value="ZINC_FINGER_C2H2_1"/>
    <property type="match status" value="2"/>
</dbReference>
<keyword evidence="2" id="KW-0479">Metal-binding</keyword>
<dbReference type="InterPro" id="IPR036236">
    <property type="entry name" value="Znf_C2H2_sf"/>
</dbReference>
<keyword evidence="5" id="KW-0862">Zinc</keyword>
<dbReference type="AlphaFoldDB" id="A0A9W9UW98"/>
<evidence type="ECO:0000313" key="10">
    <source>
        <dbReference type="Proteomes" id="UP001148299"/>
    </source>
</evidence>
<keyword evidence="6" id="KW-0539">Nucleus</keyword>
<dbReference type="InterPro" id="IPR050331">
    <property type="entry name" value="Zinc_finger"/>
</dbReference>
<dbReference type="EMBL" id="JAPZBR010000003">
    <property type="protein sequence ID" value="KAJ5357116.1"/>
    <property type="molecule type" value="Genomic_DNA"/>
</dbReference>
<dbReference type="PANTHER" id="PTHR16515:SF49">
    <property type="entry name" value="GASTRULA ZINC FINGER PROTEIN XLCGF49.1-LIKE-RELATED"/>
    <property type="match status" value="1"/>
</dbReference>
<evidence type="ECO:0000256" key="3">
    <source>
        <dbReference type="ARBA" id="ARBA00022737"/>
    </source>
</evidence>
<dbReference type="PANTHER" id="PTHR16515">
    <property type="entry name" value="PR DOMAIN ZINC FINGER PROTEIN"/>
    <property type="match status" value="1"/>
</dbReference>
<dbReference type="PROSITE" id="PS50157">
    <property type="entry name" value="ZINC_FINGER_C2H2_2"/>
    <property type="match status" value="2"/>
</dbReference>
<organism evidence="9 10">
    <name type="scientific">Penicillium brevicompactum</name>
    <dbReference type="NCBI Taxonomy" id="5074"/>
    <lineage>
        <taxon>Eukaryota</taxon>
        <taxon>Fungi</taxon>
        <taxon>Dikarya</taxon>
        <taxon>Ascomycota</taxon>
        <taxon>Pezizomycotina</taxon>
        <taxon>Eurotiomycetes</taxon>
        <taxon>Eurotiomycetidae</taxon>
        <taxon>Eurotiales</taxon>
        <taxon>Aspergillaceae</taxon>
        <taxon>Penicillium</taxon>
    </lineage>
</organism>
<evidence type="ECO:0000256" key="4">
    <source>
        <dbReference type="ARBA" id="ARBA00022771"/>
    </source>
</evidence>
<keyword evidence="10" id="KW-1185">Reference proteome</keyword>
<evidence type="ECO:0000256" key="6">
    <source>
        <dbReference type="ARBA" id="ARBA00023242"/>
    </source>
</evidence>
<gene>
    <name evidence="9" type="ORF">N7541_004274</name>
</gene>
<proteinExistence type="predicted"/>
<keyword evidence="4 7" id="KW-0863">Zinc-finger</keyword>
<keyword evidence="3" id="KW-0677">Repeat</keyword>
<feature type="domain" description="C2H2-type" evidence="8">
    <location>
        <begin position="241"/>
        <end position="268"/>
    </location>
</feature>
<evidence type="ECO:0000256" key="7">
    <source>
        <dbReference type="PROSITE-ProRule" id="PRU00042"/>
    </source>
</evidence>
<accession>A0A9W9UW98</accession>
<evidence type="ECO:0000256" key="1">
    <source>
        <dbReference type="ARBA" id="ARBA00004123"/>
    </source>
</evidence>
<reference evidence="9" key="1">
    <citation type="submission" date="2022-12" db="EMBL/GenBank/DDBJ databases">
        <authorList>
            <person name="Petersen C."/>
        </authorList>
    </citation>
    <scope>NUCLEOTIDE SEQUENCE</scope>
    <source>
        <strain evidence="9">IBT 35675</strain>
    </source>
</reference>
<dbReference type="GO" id="GO:0010468">
    <property type="term" value="P:regulation of gene expression"/>
    <property type="evidence" value="ECO:0007669"/>
    <property type="project" value="TreeGrafter"/>
</dbReference>
<evidence type="ECO:0000256" key="2">
    <source>
        <dbReference type="ARBA" id="ARBA00022723"/>
    </source>
</evidence>
<dbReference type="InterPro" id="IPR013087">
    <property type="entry name" value="Znf_C2H2_type"/>
</dbReference>
<name>A0A9W9UW98_PENBR</name>
<dbReference type="Pfam" id="PF00096">
    <property type="entry name" value="zf-C2H2"/>
    <property type="match status" value="2"/>
</dbReference>
<evidence type="ECO:0000259" key="8">
    <source>
        <dbReference type="PROSITE" id="PS50157"/>
    </source>
</evidence>
<comment type="caution">
    <text evidence="9">The sequence shown here is derived from an EMBL/GenBank/DDBJ whole genome shotgun (WGS) entry which is preliminary data.</text>
</comment>
<dbReference type="GO" id="GO:0005634">
    <property type="term" value="C:nucleus"/>
    <property type="evidence" value="ECO:0007669"/>
    <property type="project" value="UniProtKB-SubCell"/>
</dbReference>
<evidence type="ECO:0000256" key="5">
    <source>
        <dbReference type="ARBA" id="ARBA00022833"/>
    </source>
</evidence>
<dbReference type="SMART" id="SM00355">
    <property type="entry name" value="ZnF_C2H2"/>
    <property type="match status" value="2"/>
</dbReference>
<dbReference type="Proteomes" id="UP001148299">
    <property type="component" value="Unassembled WGS sequence"/>
</dbReference>
<reference evidence="9" key="2">
    <citation type="journal article" date="2023" name="IMA Fungus">
        <title>Comparative genomic study of the Penicillium genus elucidates a diverse pangenome and 15 lateral gene transfer events.</title>
        <authorList>
            <person name="Petersen C."/>
            <person name="Sorensen T."/>
            <person name="Nielsen M.R."/>
            <person name="Sondergaard T.E."/>
            <person name="Sorensen J.L."/>
            <person name="Fitzpatrick D.A."/>
            <person name="Frisvad J.C."/>
            <person name="Nielsen K.L."/>
        </authorList>
    </citation>
    <scope>NUCLEOTIDE SEQUENCE</scope>
    <source>
        <strain evidence="9">IBT 35675</strain>
    </source>
</reference>
<comment type="subcellular location">
    <subcellularLocation>
        <location evidence="1">Nucleus</location>
    </subcellularLocation>
</comment>
<protein>
    <recommendedName>
        <fullName evidence="8">C2H2-type domain-containing protein</fullName>
    </recommendedName>
</protein>
<sequence length="317" mass="34725">MDYSQRQHHTVITPQRDYAYSSPTCSSGSQRESPILGLGISGCHIEQALNGMRVFTVPAQLPSQLVPEPPTFDYSFHGYASGPCFSTTCNPLPNRSEDSLGLYSPTSMSATPSYNSVLEVGSRQGAFAANMSAWLNTSCSESITPSEVVSTSSNGQWGQSGSMGASFPASIPSTSMAPYADAATRLGTFESRKSCKPDVNAWQSEIQSQIPSTNTAPSEPAPKAVRRAQSSSDRVVSASGLQCPECSKTFTRRSNCKEHQKMHNPEWRQNHPCEECPKSFGRSSDLKRHKDTVHLGLRKFYCDLCDRRFSRQDSLLR</sequence>
<dbReference type="Gene3D" id="3.30.160.60">
    <property type="entry name" value="Classic Zinc Finger"/>
    <property type="match status" value="2"/>
</dbReference>
<evidence type="ECO:0000313" key="9">
    <source>
        <dbReference type="EMBL" id="KAJ5357116.1"/>
    </source>
</evidence>